<evidence type="ECO:0000313" key="2">
    <source>
        <dbReference type="Proteomes" id="UP000807025"/>
    </source>
</evidence>
<keyword evidence="2" id="KW-1185">Reference proteome</keyword>
<proteinExistence type="predicted"/>
<evidence type="ECO:0000313" key="1">
    <source>
        <dbReference type="EMBL" id="KAF9488467.1"/>
    </source>
</evidence>
<dbReference type="Proteomes" id="UP000807025">
    <property type="component" value="Unassembled WGS sequence"/>
</dbReference>
<sequence>MWHRVANAKTSLCNHRCPGQCETLYPLSLPPVLPGCSHLRAQFHISKVGPVKVGMVIPD</sequence>
<reference evidence="1" key="1">
    <citation type="submission" date="2020-11" db="EMBL/GenBank/DDBJ databases">
        <authorList>
            <consortium name="DOE Joint Genome Institute"/>
            <person name="Ahrendt S."/>
            <person name="Riley R."/>
            <person name="Andreopoulos W."/>
            <person name="Labutti K."/>
            <person name="Pangilinan J."/>
            <person name="Ruiz-Duenas F.J."/>
            <person name="Barrasa J.M."/>
            <person name="Sanchez-Garcia M."/>
            <person name="Camarero S."/>
            <person name="Miyauchi S."/>
            <person name="Serrano A."/>
            <person name="Linde D."/>
            <person name="Babiker R."/>
            <person name="Drula E."/>
            <person name="Ayuso-Fernandez I."/>
            <person name="Pacheco R."/>
            <person name="Padilla G."/>
            <person name="Ferreira P."/>
            <person name="Barriuso J."/>
            <person name="Kellner H."/>
            <person name="Castanera R."/>
            <person name="Alfaro M."/>
            <person name="Ramirez L."/>
            <person name="Pisabarro A.G."/>
            <person name="Kuo A."/>
            <person name="Tritt A."/>
            <person name="Lipzen A."/>
            <person name="He G."/>
            <person name="Yan M."/>
            <person name="Ng V."/>
            <person name="Cullen D."/>
            <person name="Martin F."/>
            <person name="Rosso M.-N."/>
            <person name="Henrissat B."/>
            <person name="Hibbett D."/>
            <person name="Martinez A.T."/>
            <person name="Grigoriev I.V."/>
        </authorList>
    </citation>
    <scope>NUCLEOTIDE SEQUENCE</scope>
    <source>
        <strain evidence="1">ATCC 90797</strain>
    </source>
</reference>
<protein>
    <submittedName>
        <fullName evidence="1">Uncharacterized protein</fullName>
    </submittedName>
</protein>
<name>A0A9P6D2D7_PLEER</name>
<gene>
    <name evidence="1" type="ORF">BDN71DRAFT_1457149</name>
</gene>
<comment type="caution">
    <text evidence="1">The sequence shown here is derived from an EMBL/GenBank/DDBJ whole genome shotgun (WGS) entry which is preliminary data.</text>
</comment>
<dbReference type="EMBL" id="MU154712">
    <property type="protein sequence ID" value="KAF9488467.1"/>
    <property type="molecule type" value="Genomic_DNA"/>
</dbReference>
<organism evidence="1 2">
    <name type="scientific">Pleurotus eryngii</name>
    <name type="common">Boletus of the steppes</name>
    <dbReference type="NCBI Taxonomy" id="5323"/>
    <lineage>
        <taxon>Eukaryota</taxon>
        <taxon>Fungi</taxon>
        <taxon>Dikarya</taxon>
        <taxon>Basidiomycota</taxon>
        <taxon>Agaricomycotina</taxon>
        <taxon>Agaricomycetes</taxon>
        <taxon>Agaricomycetidae</taxon>
        <taxon>Agaricales</taxon>
        <taxon>Pleurotineae</taxon>
        <taxon>Pleurotaceae</taxon>
        <taxon>Pleurotus</taxon>
    </lineage>
</organism>
<accession>A0A9P6D2D7</accession>
<dbReference type="AlphaFoldDB" id="A0A9P6D2D7"/>